<dbReference type="RefSeq" id="WP_108601894.1">
    <property type="nucleotide sequence ID" value="NZ_CP026604.1"/>
</dbReference>
<dbReference type="KEGG" id="cate:C2869_04910"/>
<proteinExistence type="predicted"/>
<dbReference type="Proteomes" id="UP000244441">
    <property type="component" value="Chromosome"/>
</dbReference>
<evidence type="ECO:0000313" key="3">
    <source>
        <dbReference type="EMBL" id="AWB65820.1"/>
    </source>
</evidence>
<dbReference type="NCBIfam" id="TIGR03546">
    <property type="entry name" value="TIGR03546 family protein"/>
    <property type="match status" value="1"/>
</dbReference>
<accession>A0A2S0VP06</accession>
<evidence type="ECO:0000259" key="2">
    <source>
        <dbReference type="Pfam" id="PF09835"/>
    </source>
</evidence>
<protein>
    <submittedName>
        <fullName evidence="3">DUF2062 domain-containing protein</fullName>
    </submittedName>
</protein>
<evidence type="ECO:0000256" key="1">
    <source>
        <dbReference type="SAM" id="Phobius"/>
    </source>
</evidence>
<feature type="domain" description="DUF2062" evidence="2">
    <location>
        <begin position="7"/>
        <end position="139"/>
    </location>
</feature>
<reference evidence="3 4" key="1">
    <citation type="submission" date="2018-01" db="EMBL/GenBank/DDBJ databases">
        <title>Genome sequence of a Cantenovulum-like bacteria.</title>
        <authorList>
            <person name="Tan W.R."/>
            <person name="Lau N.-S."/>
            <person name="Go F."/>
            <person name="Amirul A.-A.A."/>
        </authorList>
    </citation>
    <scope>NUCLEOTIDE SEQUENCE [LARGE SCALE GENOMIC DNA]</scope>
    <source>
        <strain evidence="3 4">CCB-QB4</strain>
    </source>
</reference>
<dbReference type="AlphaFoldDB" id="A0A2S0VP06"/>
<keyword evidence="4" id="KW-1185">Reference proteome</keyword>
<dbReference type="Pfam" id="PF09835">
    <property type="entry name" value="DUF2062"/>
    <property type="match status" value="1"/>
</dbReference>
<gene>
    <name evidence="3" type="ORF">C2869_04910</name>
</gene>
<dbReference type="EMBL" id="CP026604">
    <property type="protein sequence ID" value="AWB65820.1"/>
    <property type="molecule type" value="Genomic_DNA"/>
</dbReference>
<keyword evidence="1" id="KW-0472">Membrane</keyword>
<dbReference type="InterPro" id="IPR019935">
    <property type="entry name" value="CHP03546"/>
</dbReference>
<organism evidence="3 4">
    <name type="scientific">Saccharobesus litoralis</name>
    <dbReference type="NCBI Taxonomy" id="2172099"/>
    <lineage>
        <taxon>Bacteria</taxon>
        <taxon>Pseudomonadati</taxon>
        <taxon>Pseudomonadota</taxon>
        <taxon>Gammaproteobacteria</taxon>
        <taxon>Alteromonadales</taxon>
        <taxon>Alteromonadaceae</taxon>
        <taxon>Saccharobesus</taxon>
    </lineage>
</organism>
<feature type="transmembrane region" description="Helical" evidence="1">
    <location>
        <begin position="106"/>
        <end position="128"/>
    </location>
</feature>
<evidence type="ECO:0000313" key="4">
    <source>
        <dbReference type="Proteomes" id="UP000244441"/>
    </source>
</evidence>
<feature type="transmembrane region" description="Helical" evidence="1">
    <location>
        <begin position="24"/>
        <end position="51"/>
    </location>
</feature>
<sequence>MLTLLAKLLHALNSESSPRQIAAAIALGLCVGITPLLSLHNLLFLLLAFLIRINLSAFFLSATVFSAVGLLLAPISISLGEALLTAPSLQGLWTSLYQFNIYKLAHLHHTLTLGSLLVGLILFVPCMLASQQIVIRYRVHIKAFIEKFKVVQWLKSSKFYQIYQTVTGG</sequence>
<feature type="transmembrane region" description="Helical" evidence="1">
    <location>
        <begin position="58"/>
        <end position="86"/>
    </location>
</feature>
<name>A0A2S0VP06_9ALTE</name>
<dbReference type="OrthoDB" id="370141at2"/>
<keyword evidence="1" id="KW-1133">Transmembrane helix</keyword>
<keyword evidence="1" id="KW-0812">Transmembrane</keyword>
<dbReference type="InterPro" id="IPR018639">
    <property type="entry name" value="DUF2062"/>
</dbReference>